<dbReference type="Gene3D" id="3.40.50.80">
    <property type="entry name" value="Nucleotide-binding domain of ferredoxin-NADP reductase (FNR) module"/>
    <property type="match status" value="1"/>
</dbReference>
<name>A0ABS3RDN7_9ACTN</name>
<dbReference type="PRINTS" id="PR00409">
    <property type="entry name" value="PHDIOXRDTASE"/>
</dbReference>
<dbReference type="InterPro" id="IPR001041">
    <property type="entry name" value="2Fe-2S_ferredoxin-type"/>
</dbReference>
<dbReference type="InterPro" id="IPR006058">
    <property type="entry name" value="2Fe2S_fd_BS"/>
</dbReference>
<gene>
    <name evidence="10" type="ORF">J4557_43175</name>
</gene>
<dbReference type="InterPro" id="IPR017927">
    <property type="entry name" value="FAD-bd_FR_type"/>
</dbReference>
<sequence length="317" mass="34103">MSDNERELVVRSMTWEADGVMSVTLTGLGGAPLEPWEPGAHLELDLGKWTRQYSLCGDPADSGAYRIGVLHEPDGRGGSAYVHEELRPGGTVRVRGPRNRFPLEDAPRYLFLAGGIGITPLLPMIGRAAARGVPWRLVYGGRSRETMAFLPELARYGDSVTVVPEDRDGRPDLDEILAELEPGTAVYCCGPEGLLTAVEQRCRTRPPDGGLHVERFAAAPRDAAQDGEDTAFEVECAGSGLTVRVPADEGVLDALERAGVQVPNACREGICGSCETRVLAGVPDHRDGLLTDAEREAGKTMMPCVSRCLSDRLVLDL</sequence>
<protein>
    <submittedName>
        <fullName evidence="10">Oxidoreductase</fullName>
    </submittedName>
</protein>
<keyword evidence="4" id="KW-0479">Metal-binding</keyword>
<dbReference type="PROSITE" id="PS51085">
    <property type="entry name" value="2FE2S_FER_2"/>
    <property type="match status" value="1"/>
</dbReference>
<evidence type="ECO:0000313" key="11">
    <source>
        <dbReference type="Proteomes" id="UP000666915"/>
    </source>
</evidence>
<feature type="domain" description="FAD-binding FR-type" evidence="9">
    <location>
        <begin position="3"/>
        <end position="104"/>
    </location>
</feature>
<evidence type="ECO:0000259" key="9">
    <source>
        <dbReference type="PROSITE" id="PS51384"/>
    </source>
</evidence>
<dbReference type="InterPro" id="IPR012675">
    <property type="entry name" value="Beta-grasp_dom_sf"/>
</dbReference>
<evidence type="ECO:0000256" key="2">
    <source>
        <dbReference type="ARBA" id="ARBA00022630"/>
    </source>
</evidence>
<reference evidence="10 11" key="1">
    <citation type="submission" date="2021-03" db="EMBL/GenBank/DDBJ databases">
        <authorList>
            <person name="Kanchanasin P."/>
            <person name="Saeng-In P."/>
            <person name="Phongsopitanun W."/>
            <person name="Yuki M."/>
            <person name="Kudo T."/>
            <person name="Ohkuma M."/>
            <person name="Tanasupawat S."/>
        </authorList>
    </citation>
    <scope>NUCLEOTIDE SEQUENCE [LARGE SCALE GENOMIC DNA]</scope>
    <source>
        <strain evidence="10 11">L46</strain>
    </source>
</reference>
<evidence type="ECO:0000313" key="10">
    <source>
        <dbReference type="EMBL" id="MBO2444342.1"/>
    </source>
</evidence>
<proteinExistence type="predicted"/>
<evidence type="ECO:0000259" key="8">
    <source>
        <dbReference type="PROSITE" id="PS51085"/>
    </source>
</evidence>
<evidence type="ECO:0000256" key="4">
    <source>
        <dbReference type="ARBA" id="ARBA00022723"/>
    </source>
</evidence>
<keyword evidence="3" id="KW-0001">2Fe-2S</keyword>
<dbReference type="InterPro" id="IPR017938">
    <property type="entry name" value="Riboflavin_synthase-like_b-brl"/>
</dbReference>
<dbReference type="Pfam" id="PF00175">
    <property type="entry name" value="NAD_binding_1"/>
    <property type="match status" value="1"/>
</dbReference>
<accession>A0ABS3RDN7</accession>
<evidence type="ECO:0000256" key="7">
    <source>
        <dbReference type="ARBA" id="ARBA00023014"/>
    </source>
</evidence>
<keyword evidence="11" id="KW-1185">Reference proteome</keyword>
<evidence type="ECO:0000256" key="1">
    <source>
        <dbReference type="ARBA" id="ARBA00001974"/>
    </source>
</evidence>
<comment type="caution">
    <text evidence="10">The sequence shown here is derived from an EMBL/GenBank/DDBJ whole genome shotgun (WGS) entry which is preliminary data.</text>
</comment>
<dbReference type="InterPro" id="IPR050415">
    <property type="entry name" value="MRET"/>
</dbReference>
<dbReference type="CDD" id="cd00207">
    <property type="entry name" value="fer2"/>
    <property type="match status" value="1"/>
</dbReference>
<dbReference type="Proteomes" id="UP000666915">
    <property type="component" value="Unassembled WGS sequence"/>
</dbReference>
<dbReference type="Gene3D" id="2.40.30.10">
    <property type="entry name" value="Translation factors"/>
    <property type="match status" value="1"/>
</dbReference>
<evidence type="ECO:0000256" key="6">
    <source>
        <dbReference type="ARBA" id="ARBA00023004"/>
    </source>
</evidence>
<keyword evidence="6" id="KW-0408">Iron</keyword>
<dbReference type="SUPFAM" id="SSF63380">
    <property type="entry name" value="Riboflavin synthase domain-like"/>
    <property type="match status" value="1"/>
</dbReference>
<evidence type="ECO:0000256" key="3">
    <source>
        <dbReference type="ARBA" id="ARBA00022714"/>
    </source>
</evidence>
<keyword evidence="5" id="KW-0560">Oxidoreductase</keyword>
<dbReference type="PROSITE" id="PS00197">
    <property type="entry name" value="2FE2S_FER_1"/>
    <property type="match status" value="1"/>
</dbReference>
<keyword evidence="2" id="KW-0285">Flavoprotein</keyword>
<dbReference type="EMBL" id="JAGEOK010000044">
    <property type="protein sequence ID" value="MBO2444342.1"/>
    <property type="molecule type" value="Genomic_DNA"/>
</dbReference>
<dbReference type="CDD" id="cd06185">
    <property type="entry name" value="PDR_like"/>
    <property type="match status" value="1"/>
</dbReference>
<dbReference type="InterPro" id="IPR001433">
    <property type="entry name" value="OxRdtase_FAD/NAD-bd"/>
</dbReference>
<dbReference type="SUPFAM" id="SSF52343">
    <property type="entry name" value="Ferredoxin reductase-like, C-terminal NADP-linked domain"/>
    <property type="match status" value="1"/>
</dbReference>
<dbReference type="RefSeq" id="WP_208272651.1">
    <property type="nucleotide sequence ID" value="NZ_BAAAGM010000075.1"/>
</dbReference>
<dbReference type="InterPro" id="IPR039261">
    <property type="entry name" value="FNR_nucleotide-bd"/>
</dbReference>
<feature type="domain" description="2Fe-2S ferredoxin-type" evidence="8">
    <location>
        <begin position="228"/>
        <end position="317"/>
    </location>
</feature>
<organism evidence="10 11">
    <name type="scientific">Actinomadura nitritigenes</name>
    <dbReference type="NCBI Taxonomy" id="134602"/>
    <lineage>
        <taxon>Bacteria</taxon>
        <taxon>Bacillati</taxon>
        <taxon>Actinomycetota</taxon>
        <taxon>Actinomycetes</taxon>
        <taxon>Streptosporangiales</taxon>
        <taxon>Thermomonosporaceae</taxon>
        <taxon>Actinomadura</taxon>
    </lineage>
</organism>
<dbReference type="SUPFAM" id="SSF54292">
    <property type="entry name" value="2Fe-2S ferredoxin-like"/>
    <property type="match status" value="1"/>
</dbReference>
<dbReference type="PANTHER" id="PTHR47354:SF1">
    <property type="entry name" value="CARNITINE MONOOXYGENASE REDUCTASE SUBUNIT"/>
    <property type="match status" value="1"/>
</dbReference>
<keyword evidence="7" id="KW-0411">Iron-sulfur</keyword>
<dbReference type="PANTHER" id="PTHR47354">
    <property type="entry name" value="NADH OXIDOREDUCTASE HCR"/>
    <property type="match status" value="1"/>
</dbReference>
<evidence type="ECO:0000256" key="5">
    <source>
        <dbReference type="ARBA" id="ARBA00023002"/>
    </source>
</evidence>
<dbReference type="PROSITE" id="PS51384">
    <property type="entry name" value="FAD_FR"/>
    <property type="match status" value="1"/>
</dbReference>
<dbReference type="Gene3D" id="3.10.20.30">
    <property type="match status" value="1"/>
</dbReference>
<comment type="cofactor">
    <cofactor evidence="1">
        <name>FAD</name>
        <dbReference type="ChEBI" id="CHEBI:57692"/>
    </cofactor>
</comment>
<dbReference type="Pfam" id="PF00111">
    <property type="entry name" value="Fer2"/>
    <property type="match status" value="1"/>
</dbReference>
<dbReference type="InterPro" id="IPR036010">
    <property type="entry name" value="2Fe-2S_ferredoxin-like_sf"/>
</dbReference>